<dbReference type="PANTHER" id="PTHR13887:SF41">
    <property type="entry name" value="THIOREDOXIN SUPERFAMILY PROTEIN"/>
    <property type="match status" value="1"/>
</dbReference>
<proteinExistence type="predicted"/>
<evidence type="ECO:0000313" key="3">
    <source>
        <dbReference type="Proteomes" id="UP000233491"/>
    </source>
</evidence>
<dbReference type="CDD" id="cd03024">
    <property type="entry name" value="DsbA_FrnE"/>
    <property type="match status" value="1"/>
</dbReference>
<dbReference type="EMBL" id="PJNW01000002">
    <property type="protein sequence ID" value="PKR90465.1"/>
    <property type="molecule type" value="Genomic_DNA"/>
</dbReference>
<accession>A0A1I4QSQ6</accession>
<dbReference type="OrthoDB" id="9799122at2"/>
<evidence type="ECO:0000259" key="1">
    <source>
        <dbReference type="Pfam" id="PF01323"/>
    </source>
</evidence>
<keyword evidence="3" id="KW-1185">Reference proteome</keyword>
<reference evidence="2 3" key="1">
    <citation type="submission" date="2017-12" db="EMBL/GenBank/DDBJ databases">
        <title>Anaerobic carbon monoxide metabolism by Pleomorphomonas carboxyditropha sp. nov., a new mesophilic hydrogenogenic carboxidotroph.</title>
        <authorList>
            <person name="Esquivel-Elizondo S."/>
            <person name="Krajmalnik-Brown R."/>
        </authorList>
    </citation>
    <scope>NUCLEOTIDE SEQUENCE [LARGE SCALE GENOMIC DNA]</scope>
    <source>
        <strain evidence="2 3">R5-392</strain>
    </source>
</reference>
<protein>
    <submittedName>
        <fullName evidence="2">Disulfide bond formation protein DsbA</fullName>
    </submittedName>
</protein>
<dbReference type="SUPFAM" id="SSF52833">
    <property type="entry name" value="Thioredoxin-like"/>
    <property type="match status" value="1"/>
</dbReference>
<dbReference type="GO" id="GO:0016491">
    <property type="term" value="F:oxidoreductase activity"/>
    <property type="evidence" value="ECO:0007669"/>
    <property type="project" value="InterPro"/>
</dbReference>
<dbReference type="InterPro" id="IPR036249">
    <property type="entry name" value="Thioredoxin-like_sf"/>
</dbReference>
<feature type="domain" description="DSBA-like thioredoxin" evidence="1">
    <location>
        <begin position="8"/>
        <end position="207"/>
    </location>
</feature>
<evidence type="ECO:0000313" key="2">
    <source>
        <dbReference type="EMBL" id="PKR90465.1"/>
    </source>
</evidence>
<dbReference type="PANTHER" id="PTHR13887">
    <property type="entry name" value="GLUTATHIONE S-TRANSFERASE KAPPA"/>
    <property type="match status" value="1"/>
</dbReference>
<name>A0A1I4QSQ6_9HYPH</name>
<comment type="caution">
    <text evidence="2">The sequence shown here is derived from an EMBL/GenBank/DDBJ whole genome shotgun (WGS) entry which is preliminary data.</text>
</comment>
<sequence>MQKPKLHLDVIVDVVCPWCFLGKRRLDAAIAELDDLDIEVRYRPFQLDPTIPEEGIEREEYVIGKFGSADALDEAHARLFSLGADVGITYAFDLIERSPNTLDAHRLIRWAAAEGLGDPMLERLFSLFFEEGADLTKADTLIAAAEEVGLDGDEVTMKLEDGVDLDAVKAEIAHAGRIGITGVPTVIVENKFAISGAQTSEVLVDALRRIAAELDATKA</sequence>
<dbReference type="Proteomes" id="UP000233491">
    <property type="component" value="Unassembled WGS sequence"/>
</dbReference>
<dbReference type="RefSeq" id="WP_101287558.1">
    <property type="nucleotide sequence ID" value="NZ_FOUQ01000001.1"/>
</dbReference>
<dbReference type="InterPro" id="IPR001853">
    <property type="entry name" value="DSBA-like_thioredoxin_dom"/>
</dbReference>
<organism evidence="2 3">
    <name type="scientific">Pleomorphomonas diazotrophica</name>
    <dbReference type="NCBI Taxonomy" id="1166257"/>
    <lineage>
        <taxon>Bacteria</taxon>
        <taxon>Pseudomonadati</taxon>
        <taxon>Pseudomonadota</taxon>
        <taxon>Alphaproteobacteria</taxon>
        <taxon>Hyphomicrobiales</taxon>
        <taxon>Pleomorphomonadaceae</taxon>
        <taxon>Pleomorphomonas</taxon>
    </lineage>
</organism>
<dbReference type="Gene3D" id="3.40.30.10">
    <property type="entry name" value="Glutaredoxin"/>
    <property type="match status" value="1"/>
</dbReference>
<dbReference type="AlphaFoldDB" id="A0A1I4QSQ6"/>
<gene>
    <name evidence="2" type="ORF">CXZ10_03590</name>
</gene>
<dbReference type="Pfam" id="PF01323">
    <property type="entry name" value="DSBA"/>
    <property type="match status" value="1"/>
</dbReference>